<sequence>MILYKNRLLWISYDPKKKFERELYKYWNNNIEFCLIENKLLIHLYESDKNYFTLPASKSKTKSNVYFLFDIITDVPNTRVEHQRYNFKKSLFINPEEIGLSY</sequence>
<name>A0ABQ0VAU8_ENTMU</name>
<gene>
    <name evidence="1" type="ORF">EMU01_07520</name>
</gene>
<dbReference type="EMBL" id="BJWA01000003">
    <property type="protein sequence ID" value="GEL79608.1"/>
    <property type="molecule type" value="Genomic_DNA"/>
</dbReference>
<accession>A0ABQ0VAU8</accession>
<proteinExistence type="predicted"/>
<dbReference type="InterPro" id="IPR046004">
    <property type="entry name" value="DUF5960"/>
</dbReference>
<protein>
    <submittedName>
        <fullName evidence="1">Uncharacterized protein</fullName>
    </submittedName>
</protein>
<comment type="caution">
    <text evidence="1">The sequence shown here is derived from an EMBL/GenBank/DDBJ whole genome shotgun (WGS) entry which is preliminary data.</text>
</comment>
<organism evidence="1 2">
    <name type="scientific">Enterococcus mundtii</name>
    <dbReference type="NCBI Taxonomy" id="53346"/>
    <lineage>
        <taxon>Bacteria</taxon>
        <taxon>Bacillati</taxon>
        <taxon>Bacillota</taxon>
        <taxon>Bacilli</taxon>
        <taxon>Lactobacillales</taxon>
        <taxon>Enterococcaceae</taxon>
        <taxon>Enterococcus</taxon>
    </lineage>
</organism>
<dbReference type="Pfam" id="PF19385">
    <property type="entry name" value="DUF5960"/>
    <property type="match status" value="1"/>
</dbReference>
<reference evidence="1 2" key="1">
    <citation type="submission" date="2019-07" db="EMBL/GenBank/DDBJ databases">
        <title>Whole genome shotgun sequence of Enterococcus mundtii NBRC 100490.</title>
        <authorList>
            <person name="Hosoyama A."/>
            <person name="Uohara A."/>
            <person name="Ohji S."/>
            <person name="Ichikawa N."/>
        </authorList>
    </citation>
    <scope>NUCLEOTIDE SEQUENCE [LARGE SCALE GENOMIC DNA]</scope>
    <source>
        <strain evidence="1 2">NBRC 100490</strain>
    </source>
</reference>
<dbReference type="Proteomes" id="UP000321175">
    <property type="component" value="Unassembled WGS sequence"/>
</dbReference>
<evidence type="ECO:0000313" key="2">
    <source>
        <dbReference type="Proteomes" id="UP000321175"/>
    </source>
</evidence>
<evidence type="ECO:0000313" key="1">
    <source>
        <dbReference type="EMBL" id="GEL79608.1"/>
    </source>
</evidence>
<dbReference type="RefSeq" id="WP_071865916.1">
    <property type="nucleotide sequence ID" value="NZ_BJWA01000003.1"/>
</dbReference>
<dbReference type="GeneID" id="60998678"/>
<keyword evidence="2" id="KW-1185">Reference proteome</keyword>